<evidence type="ECO:0000256" key="1">
    <source>
        <dbReference type="SAM" id="Phobius"/>
    </source>
</evidence>
<sequence>MSSLKGQLSNVEGSVKSMKAAVVVGSVLTVACLAAVFGVTILANEVSKEVKVSNNTLTTKSGAAVMTTSTTASNDVAACVSGVVCNSVSTTMNGKTAVLSINALVVEGTTTTIICDDAVITADAGEVFVDIAPESILASTVGEAVESRNLNRKIPSWMKKGGAWAKWAAEQLGGAAFWGETWGEIKDWFGGDEPAPSGCKRRSLLMMGC</sequence>
<dbReference type="EMBL" id="CP151509">
    <property type="protein sequence ID" value="WZN64322.1"/>
    <property type="molecule type" value="Genomic_DNA"/>
</dbReference>
<keyword evidence="1" id="KW-0472">Membrane</keyword>
<gene>
    <name evidence="2" type="ORF">HKI87_09g58780</name>
    <name evidence="3" type="ORF">HKI87_09g58850</name>
</gene>
<protein>
    <submittedName>
        <fullName evidence="2">Uncharacterized protein</fullName>
    </submittedName>
</protein>
<dbReference type="EMBL" id="CP151509">
    <property type="protein sequence ID" value="WZN64329.1"/>
    <property type="molecule type" value="Genomic_DNA"/>
</dbReference>
<accession>A0AAX4PEA6</accession>
<dbReference type="PROSITE" id="PS51257">
    <property type="entry name" value="PROKAR_LIPOPROTEIN"/>
    <property type="match status" value="1"/>
</dbReference>
<feature type="transmembrane region" description="Helical" evidence="1">
    <location>
        <begin position="20"/>
        <end position="43"/>
    </location>
</feature>
<keyword evidence="1" id="KW-1133">Transmembrane helix</keyword>
<name>A0AAX4PEA6_9CHLO</name>
<organism evidence="2 4">
    <name type="scientific">Chloropicon roscoffensis</name>
    <dbReference type="NCBI Taxonomy" id="1461544"/>
    <lineage>
        <taxon>Eukaryota</taxon>
        <taxon>Viridiplantae</taxon>
        <taxon>Chlorophyta</taxon>
        <taxon>Chloropicophyceae</taxon>
        <taxon>Chloropicales</taxon>
        <taxon>Chloropicaceae</taxon>
        <taxon>Chloropicon</taxon>
    </lineage>
</organism>
<dbReference type="AlphaFoldDB" id="A0AAX4PEA6"/>
<reference evidence="2 4" key="1">
    <citation type="submission" date="2024-03" db="EMBL/GenBank/DDBJ databases">
        <title>Complete genome sequence of the green alga Chloropicon roscoffensis RCC1871.</title>
        <authorList>
            <person name="Lemieux C."/>
            <person name="Pombert J.-F."/>
            <person name="Otis C."/>
            <person name="Turmel M."/>
        </authorList>
    </citation>
    <scope>NUCLEOTIDE SEQUENCE [LARGE SCALE GENOMIC DNA]</scope>
    <source>
        <strain evidence="2 4">RCC1871</strain>
    </source>
</reference>
<evidence type="ECO:0000313" key="2">
    <source>
        <dbReference type="EMBL" id="WZN64322.1"/>
    </source>
</evidence>
<proteinExistence type="predicted"/>
<evidence type="ECO:0000313" key="4">
    <source>
        <dbReference type="Proteomes" id="UP001472866"/>
    </source>
</evidence>
<dbReference type="Proteomes" id="UP001472866">
    <property type="component" value="Chromosome 09"/>
</dbReference>
<keyword evidence="4" id="KW-1185">Reference proteome</keyword>
<evidence type="ECO:0000313" key="3">
    <source>
        <dbReference type="EMBL" id="WZN64329.1"/>
    </source>
</evidence>
<keyword evidence="1" id="KW-0812">Transmembrane</keyword>